<dbReference type="HOGENOM" id="CLU_151291_0_0_9"/>
<dbReference type="EMBL" id="AHYT01000013">
    <property type="protein sequence ID" value="EOT25722.1"/>
    <property type="molecule type" value="Genomic_DNA"/>
</dbReference>
<dbReference type="OrthoDB" id="6636650at2"/>
<dbReference type="RefSeq" id="WP_016176354.1">
    <property type="nucleotide sequence ID" value="NZ_KE136392.1"/>
</dbReference>
<dbReference type="PATRIC" id="fig|1139996.3.peg.2560"/>
<reference evidence="1 2" key="1">
    <citation type="submission" date="2013-03" db="EMBL/GenBank/DDBJ databases">
        <title>The Genome Sequence of Enterococcus saccharolyticus ATCC_43076 (Illumina only assembly).</title>
        <authorList>
            <consortium name="The Broad Institute Genomics Platform"/>
            <consortium name="The Broad Institute Genome Sequencing Center for Infectious Disease"/>
            <person name="Earl A."/>
            <person name="Russ C."/>
            <person name="Gilmore M."/>
            <person name="Surin D."/>
            <person name="Walker B."/>
            <person name="Young S."/>
            <person name="Zeng Q."/>
            <person name="Gargeya S."/>
            <person name="Fitzgerald M."/>
            <person name="Haas B."/>
            <person name="Abouelleil A."/>
            <person name="Allen A.W."/>
            <person name="Alvarado L."/>
            <person name="Arachchi H.M."/>
            <person name="Berlin A.M."/>
            <person name="Chapman S.B."/>
            <person name="Gainer-Dewar J."/>
            <person name="Goldberg J."/>
            <person name="Griggs A."/>
            <person name="Gujja S."/>
            <person name="Hansen M."/>
            <person name="Howarth C."/>
            <person name="Imamovic A."/>
            <person name="Ireland A."/>
            <person name="Larimer J."/>
            <person name="McCowan C."/>
            <person name="Murphy C."/>
            <person name="Pearson M."/>
            <person name="Poon T.W."/>
            <person name="Priest M."/>
            <person name="Roberts A."/>
            <person name="Saif S."/>
            <person name="Shea T."/>
            <person name="Sisk P."/>
            <person name="Sykes S."/>
            <person name="Wortman J."/>
            <person name="Nusbaum C."/>
            <person name="Birren B."/>
        </authorList>
    </citation>
    <scope>NUCLEOTIDE SEQUENCE [LARGE SCALE GENOMIC DNA]</scope>
    <source>
        <strain evidence="1 2">ATCC 43076</strain>
    </source>
</reference>
<dbReference type="STRING" id="41997.RV16_GL001461"/>
<dbReference type="Proteomes" id="UP000014136">
    <property type="component" value="Unassembled WGS sequence"/>
</dbReference>
<proteinExistence type="predicted"/>
<comment type="caution">
    <text evidence="1">The sequence shown here is derived from an EMBL/GenBank/DDBJ whole genome shotgun (WGS) entry which is preliminary data.</text>
</comment>
<gene>
    <name evidence="1" type="ORF">OMQ_02609</name>
</gene>
<dbReference type="eggNOG" id="ENOG5033F3B">
    <property type="taxonomic scope" value="Bacteria"/>
</dbReference>
<organism evidence="1 2">
    <name type="scientific">Enterococcus saccharolyticus subsp. saccharolyticus ATCC 43076</name>
    <dbReference type="NCBI Taxonomy" id="1139996"/>
    <lineage>
        <taxon>Bacteria</taxon>
        <taxon>Bacillati</taxon>
        <taxon>Bacillota</taxon>
        <taxon>Bacilli</taxon>
        <taxon>Lactobacillales</taxon>
        <taxon>Enterococcaceae</taxon>
        <taxon>Enterococcus</taxon>
    </lineage>
</organism>
<dbReference type="AlphaFoldDB" id="S0J0H6"/>
<sequence>MSVSIYYRCKREPLTMQEQEQVTIIIEKYNQDFLWKEKAESFFVYDNLTGDTVFEGATKLPLTEEYELIEATLAYWLACLTDIRHQIAGEWQVHLDDIDAVWRNQQWQMPT</sequence>
<evidence type="ECO:0000313" key="2">
    <source>
        <dbReference type="Proteomes" id="UP000014136"/>
    </source>
</evidence>
<evidence type="ECO:0000313" key="1">
    <source>
        <dbReference type="EMBL" id="EOT25722.1"/>
    </source>
</evidence>
<name>S0J0H6_9ENTE</name>
<keyword evidence="2" id="KW-1185">Reference proteome</keyword>
<protein>
    <submittedName>
        <fullName evidence="1">Uncharacterized protein</fullName>
    </submittedName>
</protein>
<accession>S0J0H6</accession>